<keyword evidence="6" id="KW-1185">Reference proteome</keyword>
<dbReference type="PANTHER" id="PTHR31305">
    <property type="entry name" value="SNARE-ASSOCIATED PROTEIN SNAPIN"/>
    <property type="match status" value="1"/>
</dbReference>
<dbReference type="InterPro" id="IPR017246">
    <property type="entry name" value="Snapin"/>
</dbReference>
<dbReference type="GO" id="GO:2000300">
    <property type="term" value="P:regulation of synaptic vesicle exocytosis"/>
    <property type="evidence" value="ECO:0007669"/>
    <property type="project" value="TreeGrafter"/>
</dbReference>
<organism evidence="6 7">
    <name type="scientific">Plectus sambesii</name>
    <dbReference type="NCBI Taxonomy" id="2011161"/>
    <lineage>
        <taxon>Eukaryota</taxon>
        <taxon>Metazoa</taxon>
        <taxon>Ecdysozoa</taxon>
        <taxon>Nematoda</taxon>
        <taxon>Chromadorea</taxon>
        <taxon>Plectida</taxon>
        <taxon>Plectina</taxon>
        <taxon>Plectoidea</taxon>
        <taxon>Plectidae</taxon>
        <taxon>Plectus</taxon>
    </lineage>
</organism>
<protein>
    <recommendedName>
        <fullName evidence="3">Biogenesis of lysosome-related organelles complex 1 subunit 7</fullName>
    </recommendedName>
</protein>
<dbReference type="GO" id="GO:0032418">
    <property type="term" value="P:lysosome localization"/>
    <property type="evidence" value="ECO:0007669"/>
    <property type="project" value="TreeGrafter"/>
</dbReference>
<evidence type="ECO:0000313" key="6">
    <source>
        <dbReference type="Proteomes" id="UP000887566"/>
    </source>
</evidence>
<dbReference type="AlphaFoldDB" id="A0A914WJB5"/>
<evidence type="ECO:0000256" key="3">
    <source>
        <dbReference type="ARBA" id="ARBA00033330"/>
    </source>
</evidence>
<dbReference type="GO" id="GO:0031083">
    <property type="term" value="C:BLOC-1 complex"/>
    <property type="evidence" value="ECO:0007669"/>
    <property type="project" value="InterPro"/>
</dbReference>
<dbReference type="InterPro" id="IPR028119">
    <property type="entry name" value="Snapin/Pallidin/Snn1"/>
</dbReference>
<comment type="similarity">
    <text evidence="1">Belongs to the SNAPIN family.</text>
</comment>
<dbReference type="Proteomes" id="UP000887566">
    <property type="component" value="Unplaced"/>
</dbReference>
<dbReference type="PANTHER" id="PTHR31305:SF2">
    <property type="entry name" value="SNARE-ASSOCIATED PROTEIN SNAPIN"/>
    <property type="match status" value="1"/>
</dbReference>
<proteinExistence type="inferred from homology"/>
<dbReference type="WBParaSite" id="PSAMB.scaffold41size102001.g1058.t1">
    <property type="protein sequence ID" value="PSAMB.scaffold41size102001.g1058.t1"/>
    <property type="gene ID" value="PSAMB.scaffold41size102001.g1058"/>
</dbReference>
<dbReference type="GO" id="GO:0008021">
    <property type="term" value="C:synaptic vesicle"/>
    <property type="evidence" value="ECO:0007669"/>
    <property type="project" value="TreeGrafter"/>
</dbReference>
<dbReference type="GO" id="GO:0016079">
    <property type="term" value="P:synaptic vesicle exocytosis"/>
    <property type="evidence" value="ECO:0007669"/>
    <property type="project" value="TreeGrafter"/>
</dbReference>
<name>A0A914WJB5_9BILA</name>
<dbReference type="GO" id="GO:0008333">
    <property type="term" value="P:endosome to lysosome transport"/>
    <property type="evidence" value="ECO:0007669"/>
    <property type="project" value="TreeGrafter"/>
</dbReference>
<evidence type="ECO:0000256" key="2">
    <source>
        <dbReference type="ARBA" id="ARBA00023054"/>
    </source>
</evidence>
<feature type="coiled-coil region" evidence="4">
    <location>
        <begin position="63"/>
        <end position="131"/>
    </location>
</feature>
<dbReference type="GO" id="GO:0000149">
    <property type="term" value="F:SNARE binding"/>
    <property type="evidence" value="ECO:0007669"/>
    <property type="project" value="TreeGrafter"/>
</dbReference>
<dbReference type="Pfam" id="PF14712">
    <property type="entry name" value="Snapin_Pallidin"/>
    <property type="match status" value="1"/>
</dbReference>
<sequence length="145" mass="15845">MPSTVEGGAEASPEGDAGAERSAAEGASSLGSGRAHFAEGLMSLLRPVVTELDSRIRTTRSSQIQLRQQIDRLAEDLRNISDNYQAPYDLEGYVRKLQDSRKRVAVVSSILQNAQERLVKLQRNIAKDTERRKSLLEGAAPPAPM</sequence>
<accession>A0A914WJB5</accession>
<evidence type="ECO:0000256" key="5">
    <source>
        <dbReference type="SAM" id="MobiDB-lite"/>
    </source>
</evidence>
<feature type="region of interest" description="Disordered" evidence="5">
    <location>
        <begin position="1"/>
        <end position="30"/>
    </location>
</feature>
<dbReference type="GO" id="GO:0007040">
    <property type="term" value="P:lysosome organization"/>
    <property type="evidence" value="ECO:0007669"/>
    <property type="project" value="TreeGrafter"/>
</dbReference>
<evidence type="ECO:0000313" key="7">
    <source>
        <dbReference type="WBParaSite" id="PSAMB.scaffold41size102001.g1058.t1"/>
    </source>
</evidence>
<reference evidence="7" key="1">
    <citation type="submission" date="2022-11" db="UniProtKB">
        <authorList>
            <consortium name="WormBaseParasite"/>
        </authorList>
    </citation>
    <scope>IDENTIFICATION</scope>
</reference>
<evidence type="ECO:0000256" key="4">
    <source>
        <dbReference type="SAM" id="Coils"/>
    </source>
</evidence>
<dbReference type="GO" id="GO:0099078">
    <property type="term" value="C:BORC complex"/>
    <property type="evidence" value="ECO:0007669"/>
    <property type="project" value="TreeGrafter"/>
</dbReference>
<keyword evidence="2 4" id="KW-0175">Coiled coil</keyword>
<dbReference type="GO" id="GO:0006886">
    <property type="term" value="P:intracellular protein transport"/>
    <property type="evidence" value="ECO:0007669"/>
    <property type="project" value="InterPro"/>
</dbReference>
<evidence type="ECO:0000256" key="1">
    <source>
        <dbReference type="ARBA" id="ARBA00006111"/>
    </source>
</evidence>